<dbReference type="Proteomes" id="UP000053237">
    <property type="component" value="Unassembled WGS sequence"/>
</dbReference>
<proteinExistence type="predicted"/>
<dbReference type="EMBL" id="CAIX01000431">
    <property type="protein sequence ID" value="CCI10856.1"/>
    <property type="molecule type" value="Genomic_DNA"/>
</dbReference>
<dbReference type="InParanoid" id="A0A024FUY5"/>
<comment type="caution">
    <text evidence="1">The sequence shown here is derived from an EMBL/GenBank/DDBJ whole genome shotgun (WGS) entry which is preliminary data.</text>
</comment>
<reference evidence="1 2" key="1">
    <citation type="submission" date="2012-05" db="EMBL/GenBank/DDBJ databases">
        <title>Recombination and specialization in a pathogen metapopulation.</title>
        <authorList>
            <person name="Gardiner A."/>
            <person name="Kemen E."/>
            <person name="Schultz-Larsen T."/>
            <person name="MacLean D."/>
            <person name="Van Oosterhout C."/>
            <person name="Jones J.D.G."/>
        </authorList>
    </citation>
    <scope>NUCLEOTIDE SEQUENCE [LARGE SCALE GENOMIC DNA]</scope>
    <source>
        <strain evidence="1 2">Ac Nc2</strain>
    </source>
</reference>
<gene>
    <name evidence="1" type="ORF">BN9_118520</name>
</gene>
<keyword evidence="2" id="KW-1185">Reference proteome</keyword>
<protein>
    <submittedName>
        <fullName evidence="1">Uncharacterized protein</fullName>
    </submittedName>
</protein>
<dbReference type="AlphaFoldDB" id="A0A024FUY5"/>
<name>A0A024FUY5_9STRA</name>
<evidence type="ECO:0000313" key="2">
    <source>
        <dbReference type="Proteomes" id="UP000053237"/>
    </source>
</evidence>
<sequence>MQNTESLDIVTGYPTPASNSCIDYGCPSFIVYHYYRIQISMLTQINQLSSSQSECSGQVKIYKVDAIQLSLHMNIEYYVSPITKALILVNQLMPTTEISMGERPFYCHRNCK</sequence>
<accession>A0A024FUY5</accession>
<organism evidence="1 2">
    <name type="scientific">Albugo candida</name>
    <dbReference type="NCBI Taxonomy" id="65357"/>
    <lineage>
        <taxon>Eukaryota</taxon>
        <taxon>Sar</taxon>
        <taxon>Stramenopiles</taxon>
        <taxon>Oomycota</taxon>
        <taxon>Peronosporomycetes</taxon>
        <taxon>Albuginales</taxon>
        <taxon>Albuginaceae</taxon>
        <taxon>Albugo</taxon>
    </lineage>
</organism>
<evidence type="ECO:0000313" key="1">
    <source>
        <dbReference type="EMBL" id="CCI10856.1"/>
    </source>
</evidence>